<dbReference type="PANTHER" id="PTHR43245:SF13">
    <property type="entry name" value="UDP-D-APIOSE_UDP-D-XYLOSE SYNTHASE 2"/>
    <property type="match status" value="1"/>
</dbReference>
<dbReference type="Gene3D" id="3.40.50.720">
    <property type="entry name" value="NAD(P)-binding Rossmann-like Domain"/>
    <property type="match status" value="1"/>
</dbReference>
<name>A0A7H0VEE3_9FLAO</name>
<gene>
    <name evidence="2" type="ORF">H4K34_17235</name>
</gene>
<dbReference type="InterPro" id="IPR036291">
    <property type="entry name" value="NAD(P)-bd_dom_sf"/>
</dbReference>
<dbReference type="SUPFAM" id="SSF51735">
    <property type="entry name" value="NAD(P)-binding Rossmann-fold domains"/>
    <property type="match status" value="1"/>
</dbReference>
<evidence type="ECO:0000313" key="3">
    <source>
        <dbReference type="Proteomes" id="UP000516305"/>
    </source>
</evidence>
<evidence type="ECO:0000259" key="1">
    <source>
        <dbReference type="Pfam" id="PF01370"/>
    </source>
</evidence>
<sequence length="304" mass="33607">MQTILGAGGAIGKELAKVLPQYTDQVRLVARNPKAVMGNEELVSADLLDLEATKAAVQGSEVVYLCVGLTYNIKVWQSSWPRIMANTIEACVDAKAKLVFFDNIYMYHPSEMSNITEDSKKDPQSEKGKVRLGILNQLWAAHNEGRIQATVARSADFYGPNAGSVSVMEEAVLKPLQNAKSANWFASLKNPHSFTYTIDAAKGTAILGNSEIAWGEEWHLPTAKNPLTGKEYIETLAALVGAKPKTQVAGKGILRILGLFNPIMKELLEMIYQYDRPYYFNSDKFESTFNYTPVSYQEGLKSLI</sequence>
<dbReference type="Proteomes" id="UP000516305">
    <property type="component" value="Chromosome"/>
</dbReference>
<dbReference type="InterPro" id="IPR001509">
    <property type="entry name" value="Epimerase_deHydtase"/>
</dbReference>
<dbReference type="AlphaFoldDB" id="A0A7H0VEE3"/>
<dbReference type="EMBL" id="CP060139">
    <property type="protein sequence ID" value="QNR24091.1"/>
    <property type="molecule type" value="Genomic_DNA"/>
</dbReference>
<organism evidence="2 3">
    <name type="scientific">Croceimicrobium hydrocarbonivorans</name>
    <dbReference type="NCBI Taxonomy" id="2761580"/>
    <lineage>
        <taxon>Bacteria</taxon>
        <taxon>Pseudomonadati</taxon>
        <taxon>Bacteroidota</taxon>
        <taxon>Flavobacteriia</taxon>
        <taxon>Flavobacteriales</taxon>
        <taxon>Owenweeksiaceae</taxon>
        <taxon>Croceimicrobium</taxon>
    </lineage>
</organism>
<proteinExistence type="predicted"/>
<dbReference type="InterPro" id="IPR050177">
    <property type="entry name" value="Lipid_A_modif_metabolic_enz"/>
</dbReference>
<reference evidence="2 3" key="1">
    <citation type="submission" date="2020-08" db="EMBL/GenBank/DDBJ databases">
        <title>Croceimicrobium hydrocarbonivorans gen. nov., sp. nov., a novel marine bacterium isolated from a bacterial consortium that degrades polyethylene terephthalate.</title>
        <authorList>
            <person name="Liu R."/>
        </authorList>
    </citation>
    <scope>NUCLEOTIDE SEQUENCE [LARGE SCALE GENOMIC DNA]</scope>
    <source>
        <strain evidence="2 3">A20-9</strain>
    </source>
</reference>
<protein>
    <submittedName>
        <fullName evidence="2">NAD(P)H-binding protein</fullName>
    </submittedName>
</protein>
<feature type="domain" description="NAD-dependent epimerase/dehydratase" evidence="1">
    <location>
        <begin position="4"/>
        <end position="205"/>
    </location>
</feature>
<keyword evidence="3" id="KW-1185">Reference proteome</keyword>
<dbReference type="RefSeq" id="WP_210758625.1">
    <property type="nucleotide sequence ID" value="NZ_CP060139.1"/>
</dbReference>
<dbReference type="Pfam" id="PF01370">
    <property type="entry name" value="Epimerase"/>
    <property type="match status" value="1"/>
</dbReference>
<dbReference type="PANTHER" id="PTHR43245">
    <property type="entry name" value="BIFUNCTIONAL POLYMYXIN RESISTANCE PROTEIN ARNA"/>
    <property type="match status" value="1"/>
</dbReference>
<dbReference type="KEGG" id="chyd:H4K34_17235"/>
<accession>A0A7H0VEE3</accession>
<evidence type="ECO:0000313" key="2">
    <source>
        <dbReference type="EMBL" id="QNR24091.1"/>
    </source>
</evidence>